<gene>
    <name evidence="4" type="ORF">CUS_5797</name>
</gene>
<dbReference type="Pfam" id="PF00583">
    <property type="entry name" value="Acetyltransf_1"/>
    <property type="match status" value="1"/>
</dbReference>
<dbReference type="PROSITE" id="PS51186">
    <property type="entry name" value="GNAT"/>
    <property type="match status" value="1"/>
</dbReference>
<dbReference type="SUPFAM" id="SSF55729">
    <property type="entry name" value="Acyl-CoA N-acyltransferases (Nat)"/>
    <property type="match status" value="1"/>
</dbReference>
<name>E9SEN8_RUMAL</name>
<dbReference type="PANTHER" id="PTHR43877">
    <property type="entry name" value="AMINOALKYLPHOSPHONATE N-ACETYLTRANSFERASE-RELATED-RELATED"/>
    <property type="match status" value="1"/>
</dbReference>
<dbReference type="InterPro" id="IPR016181">
    <property type="entry name" value="Acyl_CoA_acyltransferase"/>
</dbReference>
<keyword evidence="5" id="KW-1185">Reference proteome</keyword>
<proteinExistence type="predicted"/>
<evidence type="ECO:0000313" key="5">
    <source>
        <dbReference type="Proteomes" id="UP000004259"/>
    </source>
</evidence>
<accession>E9SEN8</accession>
<dbReference type="STRING" id="246199.CUS_5797"/>
<evidence type="ECO:0000256" key="1">
    <source>
        <dbReference type="ARBA" id="ARBA00022679"/>
    </source>
</evidence>
<reference evidence="4 5" key="1">
    <citation type="submission" date="2011-02" db="EMBL/GenBank/DDBJ databases">
        <authorList>
            <person name="Nelson K.E."/>
            <person name="Sutton G."/>
            <person name="Torralba M."/>
            <person name="Durkin S."/>
            <person name="Harkins D."/>
            <person name="Montgomery R."/>
            <person name="Ziemer C."/>
            <person name="Klaassens E."/>
            <person name="Ocuiv P."/>
            <person name="Morrison M."/>
        </authorList>
    </citation>
    <scope>NUCLEOTIDE SEQUENCE [LARGE SCALE GENOMIC DNA]</scope>
    <source>
        <strain evidence="4 5">8</strain>
    </source>
</reference>
<dbReference type="Proteomes" id="UP000004259">
    <property type="component" value="Unassembled WGS sequence"/>
</dbReference>
<dbReference type="RefSeq" id="WP_002851205.1">
    <property type="nucleotide sequence ID" value="NZ_ADKM02000100.1"/>
</dbReference>
<dbReference type="EMBL" id="ADKM02000100">
    <property type="protein sequence ID" value="EGC02242.1"/>
    <property type="molecule type" value="Genomic_DNA"/>
</dbReference>
<dbReference type="GO" id="GO:0016747">
    <property type="term" value="F:acyltransferase activity, transferring groups other than amino-acyl groups"/>
    <property type="evidence" value="ECO:0007669"/>
    <property type="project" value="InterPro"/>
</dbReference>
<evidence type="ECO:0000256" key="2">
    <source>
        <dbReference type="ARBA" id="ARBA00023315"/>
    </source>
</evidence>
<dbReference type="InterPro" id="IPR050832">
    <property type="entry name" value="Bact_Acetyltransf"/>
</dbReference>
<comment type="caution">
    <text evidence="4">The sequence shown here is derived from an EMBL/GenBank/DDBJ whole genome shotgun (WGS) entry which is preliminary data.</text>
</comment>
<keyword evidence="1 4" id="KW-0808">Transferase</keyword>
<dbReference type="InterPro" id="IPR000182">
    <property type="entry name" value="GNAT_dom"/>
</dbReference>
<organism evidence="4 5">
    <name type="scientific">Ruminococcus albus 8</name>
    <dbReference type="NCBI Taxonomy" id="246199"/>
    <lineage>
        <taxon>Bacteria</taxon>
        <taxon>Bacillati</taxon>
        <taxon>Bacillota</taxon>
        <taxon>Clostridia</taxon>
        <taxon>Eubacteriales</taxon>
        <taxon>Oscillospiraceae</taxon>
        <taxon>Ruminococcus</taxon>
    </lineage>
</organism>
<dbReference type="AlphaFoldDB" id="E9SEN8"/>
<dbReference type="Gene3D" id="3.40.630.30">
    <property type="match status" value="1"/>
</dbReference>
<keyword evidence="2" id="KW-0012">Acyltransferase</keyword>
<dbReference type="CDD" id="cd04301">
    <property type="entry name" value="NAT_SF"/>
    <property type="match status" value="1"/>
</dbReference>
<protein>
    <submittedName>
        <fullName evidence="4">Acetyltransferase, GNAT family</fullName>
    </submittedName>
</protein>
<feature type="domain" description="N-acetyltransferase" evidence="3">
    <location>
        <begin position="3"/>
        <end position="145"/>
    </location>
</feature>
<evidence type="ECO:0000313" key="4">
    <source>
        <dbReference type="EMBL" id="EGC02242.1"/>
    </source>
</evidence>
<dbReference type="OrthoDB" id="1821130at2"/>
<evidence type="ECO:0000259" key="3">
    <source>
        <dbReference type="PROSITE" id="PS51186"/>
    </source>
</evidence>
<sequence length="145" mass="16402">MDITFSKLEHADLRQAYDLCMKTFGENTDLSEVERVYQRYGDDPDYYFIVGKAGGKVVAYATVAMVNNLFDGERPIATLWYVCVDEDLRRRGAAAKMIAEIEKTARSRGCSCLFLSAVKGNIPAEEFYRAVGFRDELESAFIKIL</sequence>